<evidence type="ECO:0000313" key="7">
    <source>
        <dbReference type="Proteomes" id="UP000194127"/>
    </source>
</evidence>
<sequence>MAPAPSTAQEIRTRLIAEPFWLQVCSFVIAVFTSHSTFGTVDWRPVVVLCSADYIGYGLDHYLDQAPVYAQARELDDRDVLSVFSRARIYLILNAAALLIGLLCCPPSTWVLVACILVPALLWNTPLFDWPAVTSIGDAKRSFVLKRVPVMKAVFVGVIRGSGFFPVIWSVMSAPVSRTWDPVRLMVWSTINWTCMSVSLITHDMRDFEEDKTARIPTIPVLLGSVYGARMLITAVQLAVLMACSNDLYIVSCSLWIITLAWRVDEQSPRWLFICISHAHTPIFLVYGLVQWHR</sequence>
<name>A0A1X6MQD7_9APHY</name>
<dbReference type="EMBL" id="KZ110604">
    <property type="protein sequence ID" value="OSX58499.1"/>
    <property type="molecule type" value="Genomic_DNA"/>
</dbReference>
<evidence type="ECO:0000256" key="2">
    <source>
        <dbReference type="ARBA" id="ARBA00022692"/>
    </source>
</evidence>
<dbReference type="OrthoDB" id="2637020at2759"/>
<comment type="subcellular location">
    <subcellularLocation>
        <location evidence="1">Membrane</location>
        <topology evidence="1">Multi-pass membrane protein</topology>
    </subcellularLocation>
</comment>
<dbReference type="AlphaFoldDB" id="A0A1X6MQD7"/>
<feature type="transmembrane region" description="Helical" evidence="5">
    <location>
        <begin position="150"/>
        <end position="171"/>
    </location>
</feature>
<dbReference type="RefSeq" id="XP_024335293.1">
    <property type="nucleotide sequence ID" value="XM_024486723.1"/>
</dbReference>
<dbReference type="InterPro" id="IPR000537">
    <property type="entry name" value="UbiA_prenyltransferase"/>
</dbReference>
<proteinExistence type="predicted"/>
<feature type="transmembrane region" description="Helical" evidence="5">
    <location>
        <begin position="248"/>
        <end position="264"/>
    </location>
</feature>
<keyword evidence="4 5" id="KW-0472">Membrane</keyword>
<evidence type="ECO:0000256" key="1">
    <source>
        <dbReference type="ARBA" id="ARBA00004141"/>
    </source>
</evidence>
<dbReference type="Proteomes" id="UP000194127">
    <property type="component" value="Unassembled WGS sequence"/>
</dbReference>
<evidence type="ECO:0008006" key="8">
    <source>
        <dbReference type="Google" id="ProtNLM"/>
    </source>
</evidence>
<protein>
    <recommendedName>
        <fullName evidence="8">UbiA prenyltransferase</fullName>
    </recommendedName>
</protein>
<keyword evidence="2 5" id="KW-0812">Transmembrane</keyword>
<keyword evidence="3 5" id="KW-1133">Transmembrane helix</keyword>
<evidence type="ECO:0000313" key="6">
    <source>
        <dbReference type="EMBL" id="OSX58499.1"/>
    </source>
</evidence>
<evidence type="ECO:0000256" key="4">
    <source>
        <dbReference type="ARBA" id="ARBA00023136"/>
    </source>
</evidence>
<gene>
    <name evidence="6" type="ORF">POSPLADRAFT_1153197</name>
</gene>
<accession>A0A1X6MQD7</accession>
<feature type="transmembrane region" description="Helical" evidence="5">
    <location>
        <begin position="89"/>
        <end position="122"/>
    </location>
</feature>
<reference evidence="6 7" key="1">
    <citation type="submission" date="2017-04" db="EMBL/GenBank/DDBJ databases">
        <title>Genome Sequence of the Model Brown-Rot Fungus Postia placenta SB12.</title>
        <authorList>
            <consortium name="DOE Joint Genome Institute"/>
            <person name="Gaskell J."/>
            <person name="Kersten P."/>
            <person name="Larrondo L.F."/>
            <person name="Canessa P."/>
            <person name="Martinez D."/>
            <person name="Hibbett D."/>
            <person name="Schmoll M."/>
            <person name="Kubicek C.P."/>
            <person name="Martinez A.T."/>
            <person name="Yadav J."/>
            <person name="Master E."/>
            <person name="Magnuson J.K."/>
            <person name="James T."/>
            <person name="Yaver D."/>
            <person name="Berka R."/>
            <person name="Labutti K."/>
            <person name="Lipzen A."/>
            <person name="Aerts A."/>
            <person name="Barry K."/>
            <person name="Henrissat B."/>
            <person name="Blanchette R."/>
            <person name="Grigoriev I."/>
            <person name="Cullen D."/>
        </authorList>
    </citation>
    <scope>NUCLEOTIDE SEQUENCE [LARGE SCALE GENOMIC DNA]</scope>
    <source>
        <strain evidence="6 7">MAD-698-R-SB12</strain>
    </source>
</reference>
<dbReference type="Pfam" id="PF01040">
    <property type="entry name" value="UbiA"/>
    <property type="match status" value="1"/>
</dbReference>
<feature type="transmembrane region" description="Helical" evidence="5">
    <location>
        <begin position="270"/>
        <end position="290"/>
    </location>
</feature>
<organism evidence="6 7">
    <name type="scientific">Postia placenta MAD-698-R-SB12</name>
    <dbReference type="NCBI Taxonomy" id="670580"/>
    <lineage>
        <taxon>Eukaryota</taxon>
        <taxon>Fungi</taxon>
        <taxon>Dikarya</taxon>
        <taxon>Basidiomycota</taxon>
        <taxon>Agaricomycotina</taxon>
        <taxon>Agaricomycetes</taxon>
        <taxon>Polyporales</taxon>
        <taxon>Adustoporiaceae</taxon>
        <taxon>Rhodonia</taxon>
    </lineage>
</organism>
<keyword evidence="7" id="KW-1185">Reference proteome</keyword>
<dbReference type="GO" id="GO:0016020">
    <property type="term" value="C:membrane"/>
    <property type="evidence" value="ECO:0007669"/>
    <property type="project" value="UniProtKB-SubCell"/>
</dbReference>
<evidence type="ECO:0000256" key="5">
    <source>
        <dbReference type="SAM" id="Phobius"/>
    </source>
</evidence>
<dbReference type="GO" id="GO:0016765">
    <property type="term" value="F:transferase activity, transferring alkyl or aryl (other than methyl) groups"/>
    <property type="evidence" value="ECO:0007669"/>
    <property type="project" value="InterPro"/>
</dbReference>
<dbReference type="GeneID" id="36331672"/>
<evidence type="ECO:0000256" key="3">
    <source>
        <dbReference type="ARBA" id="ARBA00022989"/>
    </source>
</evidence>